<dbReference type="Pfam" id="PF07635">
    <property type="entry name" value="PSCyt1"/>
    <property type="match status" value="1"/>
</dbReference>
<dbReference type="Pfam" id="PF07626">
    <property type="entry name" value="PSD3"/>
    <property type="match status" value="1"/>
</dbReference>
<gene>
    <name evidence="7" type="ORF">OJ996_01175</name>
</gene>
<dbReference type="EMBL" id="JAPDDR010000001">
    <property type="protein sequence ID" value="MCW1912163.1"/>
    <property type="molecule type" value="Genomic_DNA"/>
</dbReference>
<dbReference type="Pfam" id="PF07624">
    <property type="entry name" value="PSD2"/>
    <property type="match status" value="1"/>
</dbReference>
<dbReference type="InterPro" id="IPR011429">
    <property type="entry name" value="Cyt_c_Planctomycete-type"/>
</dbReference>
<dbReference type="InterPro" id="IPR011478">
    <property type="entry name" value="DUF1585"/>
</dbReference>
<feature type="domain" description="DUF1592" evidence="4">
    <location>
        <begin position="991"/>
        <end position="1115"/>
    </location>
</feature>
<feature type="domain" description="DUF1587" evidence="2">
    <location>
        <begin position="122"/>
        <end position="187"/>
    </location>
</feature>
<evidence type="ECO:0000259" key="4">
    <source>
        <dbReference type="Pfam" id="PF07631"/>
    </source>
</evidence>
<dbReference type="InterPro" id="IPR013039">
    <property type="entry name" value="DUF1588"/>
</dbReference>
<feature type="domain" description="DUF1585" evidence="1">
    <location>
        <begin position="1245"/>
        <end position="1319"/>
    </location>
</feature>
<evidence type="ECO:0000259" key="3">
    <source>
        <dbReference type="Pfam" id="PF07627"/>
    </source>
</evidence>
<evidence type="ECO:0000313" key="8">
    <source>
        <dbReference type="Proteomes" id="UP001165653"/>
    </source>
</evidence>
<reference evidence="7" key="1">
    <citation type="submission" date="2022-10" db="EMBL/GenBank/DDBJ databases">
        <title>Luteolibacter sp. GHJ8, whole genome shotgun sequencing project.</title>
        <authorList>
            <person name="Zhao G."/>
            <person name="Shen L."/>
        </authorList>
    </citation>
    <scope>NUCLEOTIDE SEQUENCE</scope>
    <source>
        <strain evidence="7">GHJ8</strain>
    </source>
</reference>
<evidence type="ECO:0000259" key="1">
    <source>
        <dbReference type="Pfam" id="PF07624"/>
    </source>
</evidence>
<dbReference type="RefSeq" id="WP_264510308.1">
    <property type="nucleotide sequence ID" value="NZ_JAPDDR010000001.1"/>
</dbReference>
<feature type="domain" description="DUF1595" evidence="6">
    <location>
        <begin position="923"/>
        <end position="979"/>
    </location>
</feature>
<evidence type="ECO:0000259" key="5">
    <source>
        <dbReference type="Pfam" id="PF07635"/>
    </source>
</evidence>
<dbReference type="Proteomes" id="UP001165653">
    <property type="component" value="Unassembled WGS sequence"/>
</dbReference>
<name>A0ABT3FX58_9BACT</name>
<evidence type="ECO:0000259" key="6">
    <source>
        <dbReference type="Pfam" id="PF07637"/>
    </source>
</evidence>
<dbReference type="Pfam" id="PF07627">
    <property type="entry name" value="PSCyt3"/>
    <property type="match status" value="1"/>
</dbReference>
<keyword evidence="8" id="KW-1185">Reference proteome</keyword>
<dbReference type="Pfam" id="PF07631">
    <property type="entry name" value="PSD4"/>
    <property type="match status" value="1"/>
</dbReference>
<dbReference type="InterPro" id="IPR013042">
    <property type="entry name" value="DUF1592"/>
</dbReference>
<dbReference type="Pfam" id="PF07637">
    <property type="entry name" value="PSD5"/>
    <property type="match status" value="1"/>
</dbReference>
<dbReference type="InterPro" id="IPR013043">
    <property type="entry name" value="DUF1595"/>
</dbReference>
<protein>
    <submittedName>
        <fullName evidence="7">DUF1592 domain-containing protein</fullName>
    </submittedName>
</protein>
<evidence type="ECO:0000313" key="7">
    <source>
        <dbReference type="EMBL" id="MCW1912163.1"/>
    </source>
</evidence>
<evidence type="ECO:0000259" key="2">
    <source>
        <dbReference type="Pfam" id="PF07626"/>
    </source>
</evidence>
<sequence>MHFSRIHSCLWFTGVVLAARTQGAPFGDGIKPLLEQHCVSCHSEKKHKGDLNLERFETLDHALKEPRIWQQVIEQIEEGEMPPEDEPPLSAEDKEKLLGGVREMLHDAALANAGDPGPVVLRRLSNAEYTWTLRDLTGVGSLDPAREFPVDGAAGEGFTNAGAALVMSPALVSKYLEAAKDVAAHAVLLPDGIEFSPHTTRRDWTEVKLAAIREIYSRYSVPGEGMALNLQGLRFQTLDGGSLPLERYFAATLEDAGRLAEGEFKDVAATRQLSAKYLKILWDALNETDPSYPMAGIRELWQASKPGDGKVLADAVKGWQQSLWRFHSTGQIGKPNGPKSWQEAVTPIAKARELRLKIPGEWKGNAVVSLLTQDARDGSEGDAVRWEEPSLLHGKLPPIPLQQVEVFDAKLGELLGKESSRTVAYLEVLEELKAGKAQAVVVAERGLDERVLQRWIDLAGIGGSGTPEIRGHFKTKLSDIGGFPDVKGWGSAQTPSMTVNGAGETVRFSTLTLPPRSVSLHPSPDREASIVWRSPIAGKLRVSGEVTDADGSCGNGVAWRVDRISRSGRLGVAAGMMDNGGRDSFASEGEVAVGVGDLIALGINPRDGKHVCDTTQVSLVMTEVAGGASWDLKEVIDRVDDGNPLPDTAGHPEVWHFCATALKEENRSKLPEGSALAKWVKLVTDGGAREEVAAAAKAVQDLQAGAADVNEADLKLRSLLADIDGPMAWGVMALRGLEQDDLRAEGAGRMDFKIPARLAESAEVVVKATLESGSVVTSLAATDGSRSIHSGEMPVLAKDAAVERVSNGFGAFHSVFPAALCYSKIVPVDEVVTLRLFYREDEMLQRLVLDEGETAELDRLWDELEFVSLAPLKLVDAFEQLSQYVTQGGNPKEIEPMSQMVTEGADRFRAAMVAAEPGHVERVISFADRAWRRPLADAEKEALRQLYRKLRAEELAHEDAVRLVLARVLTAPAFLYKMETPGPARDSAEVSDHELATRLSYFLTSSGPDDRLRELAAAGRLKDSDALAGEASRLLGSPHRLAIEFGTQWLHVRGIDQLDEKSETVFPEFVGIRNDLNEEPVRFFEDFFRTNASILDLLEADHVFVNGRLAKYYGIEGVEGEEWRRVDGVAKKGRGGILGFGATLAKQSGASRTSPILRGTWVCETLLGEHLPPPPKDVPLLPEQPPANLSERELTEMHANHPACSRCHAKIDPYGFSLEHYDAIGRFRALDLTGKPVNAKAETPDGKTLVGIEGLRSYLAGDRKEDFVGQFCRKLLGYALGRGVLISDEPLLEEIETALVADGYRVGIAVDKIVRSKQFREIRGKDHPNDH</sequence>
<feature type="domain" description="DUF1588" evidence="3">
    <location>
        <begin position="1134"/>
        <end position="1229"/>
    </location>
</feature>
<comment type="caution">
    <text evidence="7">The sequence shown here is derived from an EMBL/GenBank/DDBJ whole genome shotgun (WGS) entry which is preliminary data.</text>
</comment>
<dbReference type="InterPro" id="IPR013036">
    <property type="entry name" value="DUF1587"/>
</dbReference>
<proteinExistence type="predicted"/>
<organism evidence="7 8">
    <name type="scientific">Luteolibacter rhizosphaerae</name>
    <dbReference type="NCBI Taxonomy" id="2989719"/>
    <lineage>
        <taxon>Bacteria</taxon>
        <taxon>Pseudomonadati</taxon>
        <taxon>Verrucomicrobiota</taxon>
        <taxon>Verrucomicrobiia</taxon>
        <taxon>Verrucomicrobiales</taxon>
        <taxon>Verrucomicrobiaceae</taxon>
        <taxon>Luteolibacter</taxon>
    </lineage>
</organism>
<feature type="domain" description="Cytochrome C Planctomycete-type" evidence="5">
    <location>
        <begin position="38"/>
        <end position="85"/>
    </location>
</feature>
<accession>A0ABT3FX58</accession>